<evidence type="ECO:0000256" key="3">
    <source>
        <dbReference type="ARBA" id="ARBA00047418"/>
    </source>
</evidence>
<evidence type="ECO:0000256" key="4">
    <source>
        <dbReference type="ARBA" id="ARBA00048740"/>
    </source>
</evidence>
<dbReference type="Proteomes" id="UP000187455">
    <property type="component" value="Unassembled WGS sequence"/>
</dbReference>
<dbReference type="InterPro" id="IPR029063">
    <property type="entry name" value="SAM-dependent_MTases_sf"/>
</dbReference>
<dbReference type="GO" id="GO:0005634">
    <property type="term" value="C:nucleus"/>
    <property type="evidence" value="ECO:0007669"/>
    <property type="project" value="TreeGrafter"/>
</dbReference>
<evidence type="ECO:0000256" key="2">
    <source>
        <dbReference type="ARBA" id="ARBA00025783"/>
    </source>
</evidence>
<keyword evidence="9" id="KW-1185">Reference proteome</keyword>
<gene>
    <name evidence="8" type="ORF">AYI68_g3710</name>
</gene>
<evidence type="ECO:0000256" key="7">
    <source>
        <dbReference type="ARBA" id="ARBA00049790"/>
    </source>
</evidence>
<comment type="catalytic activity">
    <reaction evidence="3">
        <text>a 5'-end (N(2),N(7)-dimethyl 5'-triphosphoguanosine)-ribonucleoside in snoRNA + S-adenosyl-L-methionine = a 5'-end (N(2),N(2),N(7)-trimethyl 5'-triphosphoguanosine)-ribonucleoside in snoRNA + S-adenosyl-L-homocysteine + H(+)</text>
        <dbReference type="Rhea" id="RHEA:78507"/>
        <dbReference type="Rhea" id="RHEA-COMP:19088"/>
        <dbReference type="Rhea" id="RHEA-COMP:19090"/>
        <dbReference type="ChEBI" id="CHEBI:15378"/>
        <dbReference type="ChEBI" id="CHEBI:57856"/>
        <dbReference type="ChEBI" id="CHEBI:59789"/>
        <dbReference type="ChEBI" id="CHEBI:167623"/>
        <dbReference type="ChEBI" id="CHEBI:172880"/>
    </reaction>
    <physiologicalReaction direction="left-to-right" evidence="3">
        <dbReference type="Rhea" id="RHEA:78508"/>
    </physiologicalReaction>
</comment>
<accession>A0A1R0GZ73</accession>
<dbReference type="STRING" id="133383.A0A1R0GZ73"/>
<dbReference type="PANTHER" id="PTHR14741:SF32">
    <property type="entry name" value="TRIMETHYLGUANOSINE SYNTHASE"/>
    <property type="match status" value="1"/>
</dbReference>
<reference evidence="8 9" key="1">
    <citation type="journal article" date="2016" name="Mol. Biol. Evol.">
        <title>Genome-Wide Survey of Gut Fungi (Harpellales) Reveals the First Horizontally Transferred Ubiquitin Gene from a Mosquito Host.</title>
        <authorList>
            <person name="Wang Y."/>
            <person name="White M.M."/>
            <person name="Kvist S."/>
            <person name="Moncalvo J.M."/>
        </authorList>
    </citation>
    <scope>NUCLEOTIDE SEQUENCE [LARGE SCALE GENOMIC DNA]</scope>
    <source>
        <strain evidence="8 9">ALG-7-W6</strain>
    </source>
</reference>
<dbReference type="GO" id="GO:0071164">
    <property type="term" value="F:RNA cap trimethylguanosine synthase activity"/>
    <property type="evidence" value="ECO:0007669"/>
    <property type="project" value="TreeGrafter"/>
</dbReference>
<dbReference type="Pfam" id="PF09445">
    <property type="entry name" value="Methyltransf_15"/>
    <property type="match status" value="1"/>
</dbReference>
<name>A0A1R0GZ73_9FUNG</name>
<dbReference type="AlphaFoldDB" id="A0A1R0GZ73"/>
<dbReference type="InterPro" id="IPR019012">
    <property type="entry name" value="RNA_cap_Gua-N2-MeTrfase"/>
</dbReference>
<evidence type="ECO:0000256" key="6">
    <source>
        <dbReference type="ARBA" id="ARBA00049075"/>
    </source>
</evidence>
<comment type="catalytic activity">
    <reaction evidence="4">
        <text>a 5'-end (N(7)-methyl 5'-triphosphoguanosine)-ribonucleoside in snoRNA + S-adenosyl-L-methionine = a 5'-end (N(2),N(7)-dimethyl 5'-triphosphoguanosine)-ribonucleoside in snoRNA + S-adenosyl-L-homocysteine + H(+)</text>
        <dbReference type="Rhea" id="RHEA:78475"/>
        <dbReference type="Rhea" id="RHEA-COMP:19086"/>
        <dbReference type="Rhea" id="RHEA-COMP:19088"/>
        <dbReference type="ChEBI" id="CHEBI:15378"/>
        <dbReference type="ChEBI" id="CHEBI:57856"/>
        <dbReference type="ChEBI" id="CHEBI:59789"/>
        <dbReference type="ChEBI" id="CHEBI:156461"/>
        <dbReference type="ChEBI" id="CHEBI:172880"/>
    </reaction>
    <physiologicalReaction direction="left-to-right" evidence="4">
        <dbReference type="Rhea" id="RHEA:78476"/>
    </physiologicalReaction>
</comment>
<sequence>MIAKNNALIYGVADKIEFICSDFFKLVPRLKADLVYLSPPWGGVQYSEKPIYELSDIQPIDGFVSFTFN</sequence>
<evidence type="ECO:0000313" key="8">
    <source>
        <dbReference type="EMBL" id="OLY82177.1"/>
    </source>
</evidence>
<comment type="caution">
    <text evidence="8">The sequence shown here is derived from an EMBL/GenBank/DDBJ whole genome shotgun (WGS) entry which is preliminary data.</text>
</comment>
<protein>
    <recommendedName>
        <fullName evidence="1">Trimethylguanosine synthase</fullName>
    </recommendedName>
    <alternativeName>
        <fullName evidence="7">Cap-specific guanine-N(2) methyltransferase</fullName>
    </alternativeName>
</protein>
<evidence type="ECO:0000313" key="9">
    <source>
        <dbReference type="Proteomes" id="UP000187455"/>
    </source>
</evidence>
<comment type="catalytic activity">
    <reaction evidence="5">
        <text>a 5'-end (N(2),N(7)-dimethyl 5'-triphosphoguanosine)-ribonucleoside in snRNA + S-adenosyl-L-methionine = a 5'-end (N(2),N(2),N(7)-trimethyl 5'-triphosphoguanosine)-ribonucleoside in snRNA + S-adenosyl-L-homocysteine + H(+)</text>
        <dbReference type="Rhea" id="RHEA:78479"/>
        <dbReference type="Rhea" id="RHEA-COMP:19087"/>
        <dbReference type="Rhea" id="RHEA-COMP:19089"/>
        <dbReference type="ChEBI" id="CHEBI:15378"/>
        <dbReference type="ChEBI" id="CHEBI:57856"/>
        <dbReference type="ChEBI" id="CHEBI:59789"/>
        <dbReference type="ChEBI" id="CHEBI:167623"/>
        <dbReference type="ChEBI" id="CHEBI:172880"/>
    </reaction>
    <physiologicalReaction direction="left-to-right" evidence="5">
        <dbReference type="Rhea" id="RHEA:78480"/>
    </physiologicalReaction>
</comment>
<organism evidence="8 9">
    <name type="scientific">Smittium mucronatum</name>
    <dbReference type="NCBI Taxonomy" id="133383"/>
    <lineage>
        <taxon>Eukaryota</taxon>
        <taxon>Fungi</taxon>
        <taxon>Fungi incertae sedis</taxon>
        <taxon>Zoopagomycota</taxon>
        <taxon>Kickxellomycotina</taxon>
        <taxon>Harpellomycetes</taxon>
        <taxon>Harpellales</taxon>
        <taxon>Legeriomycetaceae</taxon>
        <taxon>Smittium</taxon>
    </lineage>
</organism>
<dbReference type="Gene3D" id="3.40.50.150">
    <property type="entry name" value="Vaccinia Virus protein VP39"/>
    <property type="match status" value="1"/>
</dbReference>
<dbReference type="EMBL" id="LSSL01001814">
    <property type="protein sequence ID" value="OLY82177.1"/>
    <property type="molecule type" value="Genomic_DNA"/>
</dbReference>
<comment type="catalytic activity">
    <reaction evidence="6">
        <text>a 5'-end (N(7)-methyl 5'-triphosphoguanosine)-ribonucleoside in snRNA + S-adenosyl-L-methionine = a 5'-end (N(2),N(7)-dimethyl 5'-triphosphoguanosine)-ribonucleoside in snRNA + S-adenosyl-L-homocysteine + H(+)</text>
        <dbReference type="Rhea" id="RHEA:78471"/>
        <dbReference type="Rhea" id="RHEA-COMP:19085"/>
        <dbReference type="Rhea" id="RHEA-COMP:19087"/>
        <dbReference type="ChEBI" id="CHEBI:15378"/>
        <dbReference type="ChEBI" id="CHEBI:57856"/>
        <dbReference type="ChEBI" id="CHEBI:59789"/>
        <dbReference type="ChEBI" id="CHEBI:156461"/>
        <dbReference type="ChEBI" id="CHEBI:172880"/>
    </reaction>
    <physiologicalReaction direction="left-to-right" evidence="6">
        <dbReference type="Rhea" id="RHEA:78472"/>
    </physiologicalReaction>
</comment>
<dbReference type="PANTHER" id="PTHR14741">
    <property type="entry name" value="S-ADENOSYLMETHIONINE-DEPENDENT METHYLTRANSFERASE RELATED"/>
    <property type="match status" value="1"/>
</dbReference>
<proteinExistence type="inferred from homology"/>
<comment type="similarity">
    <text evidence="2">Belongs to the methyltransferase superfamily. Trimethylguanosine synthase family.</text>
</comment>
<evidence type="ECO:0000256" key="5">
    <source>
        <dbReference type="ARBA" id="ARBA00048763"/>
    </source>
</evidence>
<dbReference type="OrthoDB" id="194443at2759"/>
<dbReference type="SUPFAM" id="SSF53335">
    <property type="entry name" value="S-adenosyl-L-methionine-dependent methyltransferases"/>
    <property type="match status" value="1"/>
</dbReference>
<evidence type="ECO:0000256" key="1">
    <source>
        <dbReference type="ARBA" id="ARBA00018517"/>
    </source>
</evidence>